<name>A0A3B3S013_9TELE</name>
<dbReference type="PROSITE" id="PS50262">
    <property type="entry name" value="G_PROTEIN_RECEP_F1_2"/>
    <property type="match status" value="1"/>
</dbReference>
<dbReference type="GO" id="GO:0016020">
    <property type="term" value="C:membrane"/>
    <property type="evidence" value="ECO:0007669"/>
    <property type="project" value="UniProtKB-SubCell"/>
</dbReference>
<evidence type="ECO:0000256" key="4">
    <source>
        <dbReference type="ARBA" id="ARBA00023136"/>
    </source>
</evidence>
<reference evidence="7" key="1">
    <citation type="submission" date="2025-08" db="UniProtKB">
        <authorList>
            <consortium name="Ensembl"/>
        </authorList>
    </citation>
    <scope>IDENTIFICATION</scope>
</reference>
<feature type="transmembrane region" description="Helical" evidence="5">
    <location>
        <begin position="16"/>
        <end position="39"/>
    </location>
</feature>
<feature type="transmembrane region" description="Helical" evidence="5">
    <location>
        <begin position="51"/>
        <end position="77"/>
    </location>
</feature>
<feature type="transmembrane region" description="Helical" evidence="5">
    <location>
        <begin position="247"/>
        <end position="269"/>
    </location>
</feature>
<dbReference type="InterPro" id="IPR017452">
    <property type="entry name" value="GPCR_Rhodpsn_7TM"/>
</dbReference>
<dbReference type="RefSeq" id="XP_023688270.1">
    <property type="nucleotide sequence ID" value="XM_023832502.2"/>
</dbReference>
<organism evidence="7 8">
    <name type="scientific">Paramormyrops kingsleyae</name>
    <dbReference type="NCBI Taxonomy" id="1676925"/>
    <lineage>
        <taxon>Eukaryota</taxon>
        <taxon>Metazoa</taxon>
        <taxon>Chordata</taxon>
        <taxon>Craniata</taxon>
        <taxon>Vertebrata</taxon>
        <taxon>Euteleostomi</taxon>
        <taxon>Actinopterygii</taxon>
        <taxon>Neopterygii</taxon>
        <taxon>Teleostei</taxon>
        <taxon>Osteoglossocephala</taxon>
        <taxon>Osteoglossomorpha</taxon>
        <taxon>Osteoglossiformes</taxon>
        <taxon>Mormyridae</taxon>
        <taxon>Paramormyrops</taxon>
    </lineage>
</organism>
<reference evidence="7" key="2">
    <citation type="submission" date="2025-09" db="UniProtKB">
        <authorList>
            <consortium name="Ensembl"/>
        </authorList>
    </citation>
    <scope>IDENTIFICATION</scope>
</reference>
<feature type="transmembrane region" description="Helical" evidence="5">
    <location>
        <begin position="89"/>
        <end position="109"/>
    </location>
</feature>
<dbReference type="OrthoDB" id="9845816at2759"/>
<evidence type="ECO:0000259" key="6">
    <source>
        <dbReference type="PROSITE" id="PS50262"/>
    </source>
</evidence>
<dbReference type="PANTHER" id="PTHR26451">
    <property type="entry name" value="G_PROTEIN_RECEP_F1_2 DOMAIN-CONTAINING PROTEIN"/>
    <property type="match status" value="1"/>
</dbReference>
<comment type="subcellular location">
    <subcellularLocation>
        <location evidence="1">Membrane</location>
    </subcellularLocation>
</comment>
<evidence type="ECO:0000256" key="5">
    <source>
        <dbReference type="SAM" id="Phobius"/>
    </source>
</evidence>
<feature type="transmembrane region" description="Helical" evidence="5">
    <location>
        <begin position="129"/>
        <end position="150"/>
    </location>
</feature>
<keyword evidence="2 5" id="KW-0812">Transmembrane</keyword>
<evidence type="ECO:0000313" key="7">
    <source>
        <dbReference type="Ensembl" id="ENSPKIP00000023386.1"/>
    </source>
</evidence>
<dbReference type="InterPro" id="IPR000276">
    <property type="entry name" value="GPCR_Rhodpsn"/>
</dbReference>
<keyword evidence="3 5" id="KW-1133">Transmembrane helix</keyword>
<evidence type="ECO:0000256" key="1">
    <source>
        <dbReference type="ARBA" id="ARBA00004370"/>
    </source>
</evidence>
<dbReference type="KEGG" id="pki:111854504"/>
<feature type="domain" description="G-protein coupled receptors family 1 profile" evidence="6">
    <location>
        <begin position="31"/>
        <end position="267"/>
    </location>
</feature>
<keyword evidence="8" id="KW-1185">Reference proteome</keyword>
<dbReference type="GO" id="GO:0004930">
    <property type="term" value="F:G protein-coupled receptor activity"/>
    <property type="evidence" value="ECO:0007669"/>
    <property type="project" value="InterPro"/>
</dbReference>
<protein>
    <submittedName>
        <fullName evidence="7">Zgc:194312</fullName>
    </submittedName>
</protein>
<feature type="transmembrane region" description="Helical" evidence="5">
    <location>
        <begin position="170"/>
        <end position="188"/>
    </location>
</feature>
<keyword evidence="4 5" id="KW-0472">Membrane</keyword>
<proteinExistence type="predicted"/>
<dbReference type="Proteomes" id="UP000261540">
    <property type="component" value="Unplaced"/>
</dbReference>
<dbReference type="GO" id="GO:0005549">
    <property type="term" value="F:odorant binding"/>
    <property type="evidence" value="ECO:0007669"/>
    <property type="project" value="TreeGrafter"/>
</dbReference>
<accession>A0A3B3S013</accession>
<dbReference type="Pfam" id="PF00001">
    <property type="entry name" value="7tm_1"/>
    <property type="match status" value="1"/>
</dbReference>
<dbReference type="AlphaFoldDB" id="A0A3B3S013"/>
<dbReference type="SUPFAM" id="SSF81321">
    <property type="entry name" value="Family A G protein-coupled receptor-like"/>
    <property type="match status" value="1"/>
</dbReference>
<feature type="transmembrane region" description="Helical" evidence="5">
    <location>
        <begin position="208"/>
        <end position="227"/>
    </location>
</feature>
<dbReference type="Gene3D" id="1.20.1070.10">
    <property type="entry name" value="Rhodopsin 7-helix transmembrane proteins"/>
    <property type="match status" value="1"/>
</dbReference>
<dbReference type="PANTHER" id="PTHR26451:SF882">
    <property type="entry name" value="OLFACTORY RECEPTOR 11A1-LIKE ISOFORM X1"/>
    <property type="match status" value="1"/>
</dbReference>
<dbReference type="GeneTree" id="ENSGT01130000278414"/>
<evidence type="ECO:0000256" key="2">
    <source>
        <dbReference type="ARBA" id="ARBA00022692"/>
    </source>
</evidence>
<dbReference type="CDD" id="cd00637">
    <property type="entry name" value="7tm_classA_rhodopsin-like"/>
    <property type="match status" value="1"/>
</dbReference>
<dbReference type="GO" id="GO:0004984">
    <property type="term" value="F:olfactory receptor activity"/>
    <property type="evidence" value="ECO:0007669"/>
    <property type="project" value="TreeGrafter"/>
</dbReference>
<dbReference type="Ensembl" id="ENSPKIT00000004070.1">
    <property type="protein sequence ID" value="ENSPKIP00000023386.1"/>
    <property type="gene ID" value="ENSPKIG00000007046.1"/>
</dbReference>
<dbReference type="InterPro" id="IPR052921">
    <property type="entry name" value="GPCR1_Superfamily_Member"/>
</dbReference>
<sequence>MEKNTTNDTINYYPDIRVYASGVCFIIMAFFNVIINWTIMREERLRGHARFVLIFHLLFSALVYFAVCSAFYLQIYLQLETSAAACRTVITILISSASNILLTLTAMALDRYYAVCFPLKYSSTCSWQWPWLTGLLTWGLALIIPLSLFFKLDDIDYARCDREHLRKGEIHKILLITTCLAVIIFSYIRTFQESRRLGVLNRRNSVACKTIALHGTQLAVYLLPNFVNFLLHSLERNKYLERRDKELYGVVIFAFCSLAQCIAPIVYGLRNDELLEDMHRRFPQLWCNLKSLVEWTVRTTQVRVQSQAREKAIASETLISIPPPATPV</sequence>
<evidence type="ECO:0000256" key="3">
    <source>
        <dbReference type="ARBA" id="ARBA00022989"/>
    </source>
</evidence>
<evidence type="ECO:0000313" key="8">
    <source>
        <dbReference type="Proteomes" id="UP000261540"/>
    </source>
</evidence>
<dbReference type="GeneID" id="111854504"/>